<proteinExistence type="predicted"/>
<feature type="compositionally biased region" description="Basic and acidic residues" evidence="1">
    <location>
        <begin position="106"/>
        <end position="115"/>
    </location>
</feature>
<protein>
    <submittedName>
        <fullName evidence="2">Uncharacterized protein</fullName>
    </submittedName>
</protein>
<name>A0A4C1YD19_EUMVA</name>
<dbReference type="AlphaFoldDB" id="A0A4C1YD19"/>
<organism evidence="2 3">
    <name type="scientific">Eumeta variegata</name>
    <name type="common">Bagworm moth</name>
    <name type="synonym">Eumeta japonica</name>
    <dbReference type="NCBI Taxonomy" id="151549"/>
    <lineage>
        <taxon>Eukaryota</taxon>
        <taxon>Metazoa</taxon>
        <taxon>Ecdysozoa</taxon>
        <taxon>Arthropoda</taxon>
        <taxon>Hexapoda</taxon>
        <taxon>Insecta</taxon>
        <taxon>Pterygota</taxon>
        <taxon>Neoptera</taxon>
        <taxon>Endopterygota</taxon>
        <taxon>Lepidoptera</taxon>
        <taxon>Glossata</taxon>
        <taxon>Ditrysia</taxon>
        <taxon>Tineoidea</taxon>
        <taxon>Psychidae</taxon>
        <taxon>Oiketicinae</taxon>
        <taxon>Eumeta</taxon>
    </lineage>
</organism>
<accession>A0A4C1YD19</accession>
<dbReference type="EMBL" id="BGZK01001149">
    <property type="protein sequence ID" value="GBP72539.1"/>
    <property type="molecule type" value="Genomic_DNA"/>
</dbReference>
<gene>
    <name evidence="2" type="ORF">EVAR_9683_1</name>
</gene>
<reference evidence="2 3" key="1">
    <citation type="journal article" date="2019" name="Commun. Biol.">
        <title>The bagworm genome reveals a unique fibroin gene that provides high tensile strength.</title>
        <authorList>
            <person name="Kono N."/>
            <person name="Nakamura H."/>
            <person name="Ohtoshi R."/>
            <person name="Tomita M."/>
            <person name="Numata K."/>
            <person name="Arakawa K."/>
        </authorList>
    </citation>
    <scope>NUCLEOTIDE SEQUENCE [LARGE SCALE GENOMIC DNA]</scope>
</reference>
<keyword evidence="3" id="KW-1185">Reference proteome</keyword>
<evidence type="ECO:0000313" key="3">
    <source>
        <dbReference type="Proteomes" id="UP000299102"/>
    </source>
</evidence>
<dbReference type="Proteomes" id="UP000299102">
    <property type="component" value="Unassembled WGS sequence"/>
</dbReference>
<evidence type="ECO:0000256" key="1">
    <source>
        <dbReference type="SAM" id="MobiDB-lite"/>
    </source>
</evidence>
<comment type="caution">
    <text evidence="2">The sequence shown here is derived from an EMBL/GenBank/DDBJ whole genome shotgun (WGS) entry which is preliminary data.</text>
</comment>
<evidence type="ECO:0000313" key="2">
    <source>
        <dbReference type="EMBL" id="GBP72539.1"/>
    </source>
</evidence>
<feature type="region of interest" description="Disordered" evidence="1">
    <location>
        <begin position="74"/>
        <end position="118"/>
    </location>
</feature>
<sequence length="137" mass="15125">MEVKVDFEGIEKVFDKNLYAIGKSKQDGFLRTRSDNPSRQLPSDCGRLATRYPPALNARSLYLDGLVESRYPSLAVSRPSHTRTRVPNQRGAPPKGGAIQIQGGSSKERLGKSAPERPAAVDPLKRMSILGRVVIYF</sequence>